<reference evidence="1" key="1">
    <citation type="journal article" date="2020" name="New Phytol.">
        <title>Comparative genomics reveals dynamic genome evolution in host specialist ectomycorrhizal fungi.</title>
        <authorList>
            <person name="Lofgren L.A."/>
            <person name="Nguyen N.H."/>
            <person name="Vilgalys R."/>
            <person name="Ruytinx J."/>
            <person name="Liao H.L."/>
            <person name="Branco S."/>
            <person name="Kuo A."/>
            <person name="LaButti K."/>
            <person name="Lipzen A."/>
            <person name="Andreopoulos W."/>
            <person name="Pangilinan J."/>
            <person name="Riley R."/>
            <person name="Hundley H."/>
            <person name="Na H."/>
            <person name="Barry K."/>
            <person name="Grigoriev I.V."/>
            <person name="Stajich J.E."/>
            <person name="Kennedy P.G."/>
        </authorList>
    </citation>
    <scope>NUCLEOTIDE SEQUENCE</scope>
    <source>
        <strain evidence="1">MN1</strain>
    </source>
</reference>
<dbReference type="AlphaFoldDB" id="A0A9P7E9J6"/>
<name>A0A9P7E9J6_9AGAM</name>
<gene>
    <name evidence="1" type="ORF">BJ212DRAFT_1360530</name>
</gene>
<evidence type="ECO:0000313" key="1">
    <source>
        <dbReference type="EMBL" id="KAG1815238.1"/>
    </source>
</evidence>
<evidence type="ECO:0000313" key="2">
    <source>
        <dbReference type="Proteomes" id="UP000807769"/>
    </source>
</evidence>
<accession>A0A9P7E9J6</accession>
<organism evidence="1 2">
    <name type="scientific">Suillus subaureus</name>
    <dbReference type="NCBI Taxonomy" id="48587"/>
    <lineage>
        <taxon>Eukaryota</taxon>
        <taxon>Fungi</taxon>
        <taxon>Dikarya</taxon>
        <taxon>Basidiomycota</taxon>
        <taxon>Agaricomycotina</taxon>
        <taxon>Agaricomycetes</taxon>
        <taxon>Agaricomycetidae</taxon>
        <taxon>Boletales</taxon>
        <taxon>Suillineae</taxon>
        <taxon>Suillaceae</taxon>
        <taxon>Suillus</taxon>
    </lineage>
</organism>
<protein>
    <submittedName>
        <fullName evidence="1">Uncharacterized protein</fullName>
    </submittedName>
</protein>
<dbReference type="Proteomes" id="UP000807769">
    <property type="component" value="Unassembled WGS sequence"/>
</dbReference>
<dbReference type="PROSITE" id="PS51257">
    <property type="entry name" value="PROKAR_LIPOPROTEIN"/>
    <property type="match status" value="1"/>
</dbReference>
<dbReference type="GeneID" id="64629903"/>
<dbReference type="RefSeq" id="XP_041192375.1">
    <property type="nucleotide sequence ID" value="XM_041335886.1"/>
</dbReference>
<comment type="caution">
    <text evidence="1">The sequence shown here is derived from an EMBL/GenBank/DDBJ whole genome shotgun (WGS) entry which is preliminary data.</text>
</comment>
<proteinExistence type="predicted"/>
<dbReference type="EMBL" id="JABBWG010000019">
    <property type="protein sequence ID" value="KAG1815238.1"/>
    <property type="molecule type" value="Genomic_DNA"/>
</dbReference>
<sequence>MSGKGMMSGTLGAFTSCMSVTLISRLMLNLHKSIDTGIFSTLAPDDESLTVITTGVNVQSAISSYHW</sequence>
<keyword evidence="2" id="KW-1185">Reference proteome</keyword>
<dbReference type="OrthoDB" id="2686513at2759"/>